<evidence type="ECO:0000313" key="11">
    <source>
        <dbReference type="Proteomes" id="UP000554286"/>
    </source>
</evidence>
<evidence type="ECO:0000256" key="3">
    <source>
        <dbReference type="ARBA" id="ARBA00022643"/>
    </source>
</evidence>
<comment type="caution">
    <text evidence="10">The sequence shown here is derived from an EMBL/GenBank/DDBJ whole genome shotgun (WGS) entry which is preliminary data.</text>
</comment>
<dbReference type="PANTHER" id="PTHR43821:SF1">
    <property type="entry name" value="NAD(P)H NITROREDUCTASE YDJA-RELATED"/>
    <property type="match status" value="1"/>
</dbReference>
<dbReference type="InterPro" id="IPR026021">
    <property type="entry name" value="YdjA-like"/>
</dbReference>
<dbReference type="Gene3D" id="3.40.109.10">
    <property type="entry name" value="NADH Oxidase"/>
    <property type="match status" value="1"/>
</dbReference>
<keyword evidence="6 7" id="KW-0520">NAD</keyword>
<evidence type="ECO:0000313" key="10">
    <source>
        <dbReference type="EMBL" id="MBB4265909.1"/>
    </source>
</evidence>
<dbReference type="AlphaFoldDB" id="A0A7W6W9J0"/>
<comment type="cofactor">
    <cofactor evidence="8">
        <name>FMN</name>
        <dbReference type="ChEBI" id="CHEBI:58210"/>
    </cofactor>
    <text evidence="8">Binds 1 FMN per subunit.</text>
</comment>
<dbReference type="InterPro" id="IPR029479">
    <property type="entry name" value="Nitroreductase"/>
</dbReference>
<feature type="binding site" description="in other chain" evidence="8">
    <location>
        <begin position="10"/>
        <end position="12"/>
    </location>
    <ligand>
        <name>FMN</name>
        <dbReference type="ChEBI" id="CHEBI:58210"/>
        <note>ligand shared between dimeric partners</note>
    </ligand>
</feature>
<keyword evidence="5 7" id="KW-0560">Oxidoreductase</keyword>
<evidence type="ECO:0000256" key="2">
    <source>
        <dbReference type="ARBA" id="ARBA00022630"/>
    </source>
</evidence>
<feature type="binding site" description="in other chain" evidence="8">
    <location>
        <begin position="136"/>
        <end position="138"/>
    </location>
    <ligand>
        <name>FMN</name>
        <dbReference type="ChEBI" id="CHEBI:58210"/>
        <note>ligand shared between dimeric partners</note>
    </ligand>
</feature>
<keyword evidence="3 7" id="KW-0288">FMN</keyword>
<evidence type="ECO:0000256" key="1">
    <source>
        <dbReference type="ARBA" id="ARBA00007118"/>
    </source>
</evidence>
<dbReference type="Pfam" id="PF00881">
    <property type="entry name" value="Nitroreductase"/>
    <property type="match status" value="1"/>
</dbReference>
<sequence length="192" mass="20653">MTLVERLRVRESTSAKYLVDPGPSDDDIHAVLAAAVAVPEHGAVRPWRFLVLREEGQRRLSTVFVDDLLRDQPDADAAAIAKRRAAPLRSPLLIVVAAEIRDDHPKAPPVEQVVSAGLAAYVIQACFADMGYGAVWVTGPPAYSDHVKDSLGLAPKDAIVGFIHVGTRGADAPPGPKRRPDPANHVRVWPGD</sequence>
<keyword evidence="11" id="KW-1185">Reference proteome</keyword>
<dbReference type="SUPFAM" id="SSF55469">
    <property type="entry name" value="FMN-dependent nitroreductase-like"/>
    <property type="match status" value="1"/>
</dbReference>
<dbReference type="PIRSF" id="PIRSF000232">
    <property type="entry name" value="YdjA"/>
    <property type="match status" value="1"/>
</dbReference>
<evidence type="ECO:0000256" key="4">
    <source>
        <dbReference type="ARBA" id="ARBA00022857"/>
    </source>
</evidence>
<name>A0A7W6W9J0_9PROT</name>
<dbReference type="GO" id="GO:0016491">
    <property type="term" value="F:oxidoreductase activity"/>
    <property type="evidence" value="ECO:0007669"/>
    <property type="project" value="UniProtKB-UniRule"/>
</dbReference>
<dbReference type="EC" id="1.-.-.-" evidence="7"/>
<comment type="similarity">
    <text evidence="1 7">Belongs to the nitroreductase family.</text>
</comment>
<dbReference type="InterPro" id="IPR000415">
    <property type="entry name" value="Nitroreductase-like"/>
</dbReference>
<evidence type="ECO:0000256" key="5">
    <source>
        <dbReference type="ARBA" id="ARBA00023002"/>
    </source>
</evidence>
<dbReference type="RefSeq" id="WP_184043742.1">
    <property type="nucleotide sequence ID" value="NZ_JACIGK010000009.1"/>
</dbReference>
<protein>
    <recommendedName>
        <fullName evidence="7">Putative NAD(P)H nitroreductase</fullName>
        <ecNumber evidence="7">1.-.-.-</ecNumber>
    </recommendedName>
</protein>
<evidence type="ECO:0000259" key="9">
    <source>
        <dbReference type="Pfam" id="PF00881"/>
    </source>
</evidence>
<proteinExistence type="inferred from homology"/>
<feature type="binding site" evidence="8">
    <location>
        <position position="41"/>
    </location>
    <ligand>
        <name>FMN</name>
        <dbReference type="ChEBI" id="CHEBI:58210"/>
        <note>ligand shared between dimeric partners</note>
    </ligand>
</feature>
<dbReference type="InterPro" id="IPR052530">
    <property type="entry name" value="NAD(P)H_nitroreductase"/>
</dbReference>
<dbReference type="EMBL" id="JACIGK010000009">
    <property type="protein sequence ID" value="MBB4265909.1"/>
    <property type="molecule type" value="Genomic_DNA"/>
</dbReference>
<keyword evidence="2 7" id="KW-0285">Flavoprotein</keyword>
<reference evidence="10 11" key="1">
    <citation type="submission" date="2020-08" db="EMBL/GenBank/DDBJ databases">
        <title>Genome sequencing of Purple Non-Sulfur Bacteria from various extreme environments.</title>
        <authorList>
            <person name="Mayer M."/>
        </authorList>
    </citation>
    <scope>NUCLEOTIDE SEQUENCE [LARGE SCALE GENOMIC DNA]</scope>
    <source>
        <strain evidence="10 11">JA131</strain>
    </source>
</reference>
<evidence type="ECO:0000256" key="6">
    <source>
        <dbReference type="ARBA" id="ARBA00023027"/>
    </source>
</evidence>
<organism evidence="10 11">
    <name type="scientific">Roseospira visakhapatnamensis</name>
    <dbReference type="NCBI Taxonomy" id="390880"/>
    <lineage>
        <taxon>Bacteria</taxon>
        <taxon>Pseudomonadati</taxon>
        <taxon>Pseudomonadota</taxon>
        <taxon>Alphaproteobacteria</taxon>
        <taxon>Rhodospirillales</taxon>
        <taxon>Rhodospirillaceae</taxon>
        <taxon>Roseospira</taxon>
    </lineage>
</organism>
<keyword evidence="4 7" id="KW-0521">NADP</keyword>
<evidence type="ECO:0000256" key="7">
    <source>
        <dbReference type="PIRNR" id="PIRNR000232"/>
    </source>
</evidence>
<feature type="domain" description="Nitroreductase" evidence="9">
    <location>
        <begin position="8"/>
        <end position="166"/>
    </location>
</feature>
<accession>A0A7W6W9J0</accession>
<evidence type="ECO:0000256" key="8">
    <source>
        <dbReference type="PIRSR" id="PIRSR000232-1"/>
    </source>
</evidence>
<gene>
    <name evidence="10" type="ORF">GGD89_001534</name>
</gene>
<dbReference type="Proteomes" id="UP000554286">
    <property type="component" value="Unassembled WGS sequence"/>
</dbReference>
<dbReference type="PANTHER" id="PTHR43821">
    <property type="entry name" value="NAD(P)H NITROREDUCTASE YDJA-RELATED"/>
    <property type="match status" value="1"/>
</dbReference>